<feature type="compositionally biased region" description="Polar residues" evidence="1">
    <location>
        <begin position="12"/>
        <end position="21"/>
    </location>
</feature>
<evidence type="ECO:0000313" key="2">
    <source>
        <dbReference type="EMBL" id="CAH1389431.1"/>
    </source>
</evidence>
<accession>A0A9P0GZP4</accession>
<sequence length="21" mass="2464">MRLLTKSHKQNGETINKYSQS</sequence>
<proteinExistence type="predicted"/>
<dbReference type="AlphaFoldDB" id="A0A9P0GZP4"/>
<protein>
    <submittedName>
        <fullName evidence="2">Uncharacterized protein</fullName>
    </submittedName>
</protein>
<evidence type="ECO:0000256" key="1">
    <source>
        <dbReference type="SAM" id="MobiDB-lite"/>
    </source>
</evidence>
<dbReference type="EMBL" id="OV725077">
    <property type="protein sequence ID" value="CAH1389431.1"/>
    <property type="molecule type" value="Genomic_DNA"/>
</dbReference>
<reference evidence="2" key="1">
    <citation type="submission" date="2022-01" db="EMBL/GenBank/DDBJ databases">
        <authorList>
            <person name="King R."/>
        </authorList>
    </citation>
    <scope>NUCLEOTIDE SEQUENCE</scope>
</reference>
<feature type="region of interest" description="Disordered" evidence="1">
    <location>
        <begin position="1"/>
        <end position="21"/>
    </location>
</feature>
<evidence type="ECO:0000313" key="3">
    <source>
        <dbReference type="Proteomes" id="UP001152798"/>
    </source>
</evidence>
<name>A0A9P0GZP4_NEZVI</name>
<keyword evidence="3" id="KW-1185">Reference proteome</keyword>
<dbReference type="Proteomes" id="UP001152798">
    <property type="component" value="Chromosome 1"/>
</dbReference>
<organism evidence="2 3">
    <name type="scientific">Nezara viridula</name>
    <name type="common">Southern green stink bug</name>
    <name type="synonym">Cimex viridulus</name>
    <dbReference type="NCBI Taxonomy" id="85310"/>
    <lineage>
        <taxon>Eukaryota</taxon>
        <taxon>Metazoa</taxon>
        <taxon>Ecdysozoa</taxon>
        <taxon>Arthropoda</taxon>
        <taxon>Hexapoda</taxon>
        <taxon>Insecta</taxon>
        <taxon>Pterygota</taxon>
        <taxon>Neoptera</taxon>
        <taxon>Paraneoptera</taxon>
        <taxon>Hemiptera</taxon>
        <taxon>Heteroptera</taxon>
        <taxon>Panheteroptera</taxon>
        <taxon>Pentatomomorpha</taxon>
        <taxon>Pentatomoidea</taxon>
        <taxon>Pentatomidae</taxon>
        <taxon>Pentatominae</taxon>
        <taxon>Nezara</taxon>
    </lineage>
</organism>
<gene>
    <name evidence="2" type="ORF">NEZAVI_LOCUS839</name>
</gene>